<evidence type="ECO:0000256" key="3">
    <source>
        <dbReference type="ARBA" id="ARBA00007931"/>
    </source>
</evidence>
<keyword evidence="5 11" id="KW-0812">Transmembrane</keyword>
<dbReference type="PANTHER" id="PTHR42837:SF2">
    <property type="entry name" value="MEMBRANE METALLOPROTEASE ARASP2, CHLOROPLASTIC-RELATED"/>
    <property type="match status" value="1"/>
</dbReference>
<feature type="transmembrane region" description="Helical" evidence="11">
    <location>
        <begin position="279"/>
        <end position="300"/>
    </location>
</feature>
<organism evidence="13 14">
    <name type="scientific">Deinococcus roseus</name>
    <dbReference type="NCBI Taxonomy" id="392414"/>
    <lineage>
        <taxon>Bacteria</taxon>
        <taxon>Thermotogati</taxon>
        <taxon>Deinococcota</taxon>
        <taxon>Deinococci</taxon>
        <taxon>Deinococcales</taxon>
        <taxon>Deinococcaceae</taxon>
        <taxon>Deinococcus</taxon>
    </lineage>
</organism>
<dbReference type="PANTHER" id="PTHR42837">
    <property type="entry name" value="REGULATOR OF SIGMA-E PROTEASE RSEP"/>
    <property type="match status" value="1"/>
</dbReference>
<evidence type="ECO:0000256" key="4">
    <source>
        <dbReference type="ARBA" id="ARBA00022670"/>
    </source>
</evidence>
<evidence type="ECO:0000256" key="5">
    <source>
        <dbReference type="ARBA" id="ARBA00022692"/>
    </source>
</evidence>
<dbReference type="InterPro" id="IPR004387">
    <property type="entry name" value="Pept_M50_Zn"/>
</dbReference>
<keyword evidence="6" id="KW-0378">Hydrolase</keyword>
<comment type="similarity">
    <text evidence="3">Belongs to the peptidase M50B family.</text>
</comment>
<evidence type="ECO:0000259" key="12">
    <source>
        <dbReference type="PROSITE" id="PS50106"/>
    </source>
</evidence>
<evidence type="ECO:0000256" key="9">
    <source>
        <dbReference type="ARBA" id="ARBA00023049"/>
    </source>
</evidence>
<evidence type="ECO:0000313" key="14">
    <source>
        <dbReference type="Proteomes" id="UP000632222"/>
    </source>
</evidence>
<comment type="subcellular location">
    <subcellularLocation>
        <location evidence="2">Membrane</location>
        <topology evidence="2">Multi-pass membrane protein</topology>
    </subcellularLocation>
</comment>
<feature type="domain" description="PDZ" evidence="12">
    <location>
        <begin position="125"/>
        <end position="153"/>
    </location>
</feature>
<dbReference type="Pfam" id="PF17820">
    <property type="entry name" value="PDZ_6"/>
    <property type="match status" value="1"/>
</dbReference>
<dbReference type="RefSeq" id="WP_188999778.1">
    <property type="nucleotide sequence ID" value="NZ_BMOD01000002.1"/>
</dbReference>
<dbReference type="CDD" id="cd06163">
    <property type="entry name" value="S2P-M50_PDZ_RseP-like"/>
    <property type="match status" value="1"/>
</dbReference>
<evidence type="ECO:0000313" key="13">
    <source>
        <dbReference type="EMBL" id="GGJ22856.1"/>
    </source>
</evidence>
<proteinExistence type="inferred from homology"/>
<dbReference type="Pfam" id="PF02163">
    <property type="entry name" value="Peptidase_M50"/>
    <property type="match status" value="1"/>
</dbReference>
<keyword evidence="9 13" id="KW-0482">Metalloprotease</keyword>
<feature type="transmembrane region" description="Helical" evidence="11">
    <location>
        <begin position="329"/>
        <end position="348"/>
    </location>
</feature>
<keyword evidence="4" id="KW-0645">Protease</keyword>
<keyword evidence="14" id="KW-1185">Reference proteome</keyword>
<feature type="transmembrane region" description="Helical" evidence="11">
    <location>
        <begin position="88"/>
        <end position="112"/>
    </location>
</feature>
<evidence type="ECO:0000256" key="1">
    <source>
        <dbReference type="ARBA" id="ARBA00001947"/>
    </source>
</evidence>
<keyword evidence="7" id="KW-0862">Zinc</keyword>
<evidence type="ECO:0000256" key="10">
    <source>
        <dbReference type="ARBA" id="ARBA00023136"/>
    </source>
</evidence>
<evidence type="ECO:0000256" key="6">
    <source>
        <dbReference type="ARBA" id="ARBA00022801"/>
    </source>
</evidence>
<name>A0ABQ2CUU5_9DEIO</name>
<evidence type="ECO:0000256" key="11">
    <source>
        <dbReference type="SAM" id="Phobius"/>
    </source>
</evidence>
<dbReference type="PROSITE" id="PS50106">
    <property type="entry name" value="PDZ"/>
    <property type="match status" value="1"/>
</dbReference>
<dbReference type="InterPro" id="IPR036034">
    <property type="entry name" value="PDZ_sf"/>
</dbReference>
<evidence type="ECO:0000256" key="7">
    <source>
        <dbReference type="ARBA" id="ARBA00022833"/>
    </source>
</evidence>
<dbReference type="GO" id="GO:0008237">
    <property type="term" value="F:metallopeptidase activity"/>
    <property type="evidence" value="ECO:0007669"/>
    <property type="project" value="UniProtKB-KW"/>
</dbReference>
<comment type="cofactor">
    <cofactor evidence="1">
        <name>Zn(2+)</name>
        <dbReference type="ChEBI" id="CHEBI:29105"/>
    </cofactor>
</comment>
<keyword evidence="10 11" id="KW-0472">Membrane</keyword>
<dbReference type="Proteomes" id="UP000632222">
    <property type="component" value="Unassembled WGS sequence"/>
</dbReference>
<comment type="caution">
    <text evidence="13">The sequence shown here is derived from an EMBL/GenBank/DDBJ whole genome shotgun (WGS) entry which is preliminary data.</text>
</comment>
<sequence length="356" mass="38469">MGLIIWLLVIQIAVILHEGAHYLAARMQGAKVSAFSVGMGPIIARFKRGETEFRLSALPIGGYVLIDDLGPESLEGQKKARLTPLGKILVLFAGPLSNWVLAILLMAGIFASQGVPQTDYTRASIRRVLPDSAAEKDGVKAGDILIAIDGKPLPEQEIVDGQPRMGYLKLQDAIRSKEPNTLIFLRGNEKINVKLSFEWKPGARYGVEYGPKQNVKPVANYFAALGEAWNQSIKIVPQALQSFAKGITQTFTAPLAPSSEVAGPVASAQAAGAMAREGGIWGVLTFATLVNMSLAIFNLIPIPGLDGGRILLVLIQLLLRRPLQPAQEAMINFTGFVFLMVFMFLVFLGDIARVIP</sequence>
<gene>
    <name evidence="13" type="ORF">GCM10008938_06330</name>
</gene>
<dbReference type="InterPro" id="IPR041489">
    <property type="entry name" value="PDZ_6"/>
</dbReference>
<dbReference type="InterPro" id="IPR008915">
    <property type="entry name" value="Peptidase_M50"/>
</dbReference>
<keyword evidence="8 11" id="KW-1133">Transmembrane helix</keyword>
<evidence type="ECO:0000256" key="2">
    <source>
        <dbReference type="ARBA" id="ARBA00004141"/>
    </source>
</evidence>
<dbReference type="InterPro" id="IPR001478">
    <property type="entry name" value="PDZ"/>
</dbReference>
<accession>A0ABQ2CUU5</accession>
<evidence type="ECO:0000256" key="8">
    <source>
        <dbReference type="ARBA" id="ARBA00022989"/>
    </source>
</evidence>
<protein>
    <submittedName>
        <fullName evidence="13">Zinc metalloprotease</fullName>
    </submittedName>
</protein>
<reference evidence="14" key="1">
    <citation type="journal article" date="2019" name="Int. J. Syst. Evol. Microbiol.">
        <title>The Global Catalogue of Microorganisms (GCM) 10K type strain sequencing project: providing services to taxonomists for standard genome sequencing and annotation.</title>
        <authorList>
            <consortium name="The Broad Institute Genomics Platform"/>
            <consortium name="The Broad Institute Genome Sequencing Center for Infectious Disease"/>
            <person name="Wu L."/>
            <person name="Ma J."/>
        </authorList>
    </citation>
    <scope>NUCLEOTIDE SEQUENCE [LARGE SCALE GENOMIC DNA]</scope>
    <source>
        <strain evidence="14">JCM 14370</strain>
    </source>
</reference>
<dbReference type="EMBL" id="BMOD01000002">
    <property type="protein sequence ID" value="GGJ22856.1"/>
    <property type="molecule type" value="Genomic_DNA"/>
</dbReference>
<dbReference type="SUPFAM" id="SSF50156">
    <property type="entry name" value="PDZ domain-like"/>
    <property type="match status" value="1"/>
</dbReference>
<dbReference type="Gene3D" id="2.30.42.10">
    <property type="match status" value="1"/>
</dbReference>